<keyword evidence="4" id="KW-1185">Reference proteome</keyword>
<evidence type="ECO:0000256" key="1">
    <source>
        <dbReference type="SAM" id="MobiDB-lite"/>
    </source>
</evidence>
<reference evidence="3" key="1">
    <citation type="journal article" date="2014" name="Int. J. Syst. Evol. Microbiol.">
        <title>Complete genome sequence of Corynebacterium casei LMG S-19264T (=DSM 44701T), isolated from a smear-ripened cheese.</title>
        <authorList>
            <consortium name="US DOE Joint Genome Institute (JGI-PGF)"/>
            <person name="Walter F."/>
            <person name="Albersmeier A."/>
            <person name="Kalinowski J."/>
            <person name="Ruckert C."/>
        </authorList>
    </citation>
    <scope>NUCLEOTIDE SEQUENCE</scope>
    <source>
        <strain evidence="3">JCM 4403</strain>
    </source>
</reference>
<name>A0A918C319_9ACTN</name>
<evidence type="ECO:0000313" key="3">
    <source>
        <dbReference type="EMBL" id="GGR04402.1"/>
    </source>
</evidence>
<sequence>MTGSAAWQGAGAGGGTSSAPCPDDRPVAGAGQVALTGVDPEADVLADLSHEVLHSLARRDQRRSGELYIRGLLTASGRKTIRNIASHTGVPADAQRLHHFISDSTWHWGPVRAALARHMAALAPPRAWVVHTATLPRTGHGGVGTDHIADPRTGRSRTAQRAVGLWAASERGGYPVDWHLRLSSRWLGDARLREQAAIPAGTVALDALEAGLEMVLDSARTVGAPHRPVLLDARQAPAGRVAALLGDGDFPCLLRISGSQLLTPLTADGRGTGRVITARQLAGGLAPRRFGLVRAPGLWTGHHEVARVPCRAADTPPGPQRRQLLLAQRDVLSPLHTAFWLTDLTDWPTSALVQLAAASARVARDASGPGRRTGLYDFEGRTFAGWHRHVTLASAAHAAALLLHPRERGESRRPASPAGRRLHPKEPR</sequence>
<dbReference type="PANTHER" id="PTHR33627">
    <property type="entry name" value="TRANSPOSASE"/>
    <property type="match status" value="1"/>
</dbReference>
<dbReference type="InterPro" id="IPR039365">
    <property type="entry name" value="IS701-like"/>
</dbReference>
<dbReference type="EMBL" id="BMTU01000017">
    <property type="protein sequence ID" value="GGR04402.1"/>
    <property type="molecule type" value="Genomic_DNA"/>
</dbReference>
<accession>A0A918C319</accession>
<gene>
    <name evidence="3" type="ORF">GCM10010280_60460</name>
</gene>
<feature type="region of interest" description="Disordered" evidence="1">
    <location>
        <begin position="404"/>
        <end position="428"/>
    </location>
</feature>
<dbReference type="Proteomes" id="UP000656732">
    <property type="component" value="Unassembled WGS sequence"/>
</dbReference>
<dbReference type="Pfam" id="PF13546">
    <property type="entry name" value="DDE_5"/>
    <property type="match status" value="1"/>
</dbReference>
<feature type="region of interest" description="Disordered" evidence="1">
    <location>
        <begin position="1"/>
        <end position="28"/>
    </location>
</feature>
<protein>
    <submittedName>
        <fullName evidence="3">ISXo8 transposase</fullName>
    </submittedName>
</protein>
<dbReference type="AlphaFoldDB" id="A0A918C319"/>
<organism evidence="3 4">
    <name type="scientific">Streptomyces pilosus</name>
    <dbReference type="NCBI Taxonomy" id="28893"/>
    <lineage>
        <taxon>Bacteria</taxon>
        <taxon>Bacillati</taxon>
        <taxon>Actinomycetota</taxon>
        <taxon>Actinomycetes</taxon>
        <taxon>Kitasatosporales</taxon>
        <taxon>Streptomycetaceae</taxon>
        <taxon>Streptomyces</taxon>
    </lineage>
</organism>
<evidence type="ECO:0000259" key="2">
    <source>
        <dbReference type="Pfam" id="PF13546"/>
    </source>
</evidence>
<dbReference type="InterPro" id="IPR038721">
    <property type="entry name" value="IS701-like_DDE_dom"/>
</dbReference>
<feature type="compositionally biased region" description="Basic and acidic residues" evidence="1">
    <location>
        <begin position="404"/>
        <end position="413"/>
    </location>
</feature>
<dbReference type="PANTHER" id="PTHR33627:SF1">
    <property type="entry name" value="TRANSPOSASE"/>
    <property type="match status" value="1"/>
</dbReference>
<evidence type="ECO:0000313" key="4">
    <source>
        <dbReference type="Proteomes" id="UP000656732"/>
    </source>
</evidence>
<reference evidence="3" key="2">
    <citation type="submission" date="2020-09" db="EMBL/GenBank/DDBJ databases">
        <authorList>
            <person name="Sun Q."/>
            <person name="Ohkuma M."/>
        </authorList>
    </citation>
    <scope>NUCLEOTIDE SEQUENCE</scope>
    <source>
        <strain evidence="3">JCM 4403</strain>
    </source>
</reference>
<proteinExistence type="predicted"/>
<feature type="domain" description="Transposase IS701-like DDE" evidence="2">
    <location>
        <begin position="52"/>
        <end position="262"/>
    </location>
</feature>
<comment type="caution">
    <text evidence="3">The sequence shown here is derived from an EMBL/GenBank/DDBJ whole genome shotgun (WGS) entry which is preliminary data.</text>
</comment>